<organism evidence="2 3">
    <name type="scientific">Trifolium medium</name>
    <dbReference type="NCBI Taxonomy" id="97028"/>
    <lineage>
        <taxon>Eukaryota</taxon>
        <taxon>Viridiplantae</taxon>
        <taxon>Streptophyta</taxon>
        <taxon>Embryophyta</taxon>
        <taxon>Tracheophyta</taxon>
        <taxon>Spermatophyta</taxon>
        <taxon>Magnoliopsida</taxon>
        <taxon>eudicotyledons</taxon>
        <taxon>Gunneridae</taxon>
        <taxon>Pentapetalae</taxon>
        <taxon>rosids</taxon>
        <taxon>fabids</taxon>
        <taxon>Fabales</taxon>
        <taxon>Fabaceae</taxon>
        <taxon>Papilionoideae</taxon>
        <taxon>50 kb inversion clade</taxon>
        <taxon>NPAAA clade</taxon>
        <taxon>Hologalegina</taxon>
        <taxon>IRL clade</taxon>
        <taxon>Trifolieae</taxon>
        <taxon>Trifolium</taxon>
    </lineage>
</organism>
<keyword evidence="3" id="KW-1185">Reference proteome</keyword>
<name>A0A392S6W3_9FABA</name>
<evidence type="ECO:0008006" key="4">
    <source>
        <dbReference type="Google" id="ProtNLM"/>
    </source>
</evidence>
<reference evidence="2 3" key="1">
    <citation type="journal article" date="2018" name="Front. Plant Sci.">
        <title>Red Clover (Trifolium pratense) and Zigzag Clover (T. medium) - A Picture of Genomic Similarities and Differences.</title>
        <authorList>
            <person name="Dluhosova J."/>
            <person name="Istvanek J."/>
            <person name="Nedelnik J."/>
            <person name="Repkova J."/>
        </authorList>
    </citation>
    <scope>NUCLEOTIDE SEQUENCE [LARGE SCALE GENOMIC DNA]</scope>
    <source>
        <strain evidence="3">cv. 10/8</strain>
        <tissue evidence="2">Leaf</tissue>
    </source>
</reference>
<dbReference type="Proteomes" id="UP000265520">
    <property type="component" value="Unassembled WGS sequence"/>
</dbReference>
<proteinExistence type="predicted"/>
<accession>A0A392S6W3</accession>
<dbReference type="AlphaFoldDB" id="A0A392S6W3"/>
<comment type="caution">
    <text evidence="2">The sequence shown here is derived from an EMBL/GenBank/DDBJ whole genome shotgun (WGS) entry which is preliminary data.</text>
</comment>
<sequence>HEEAIVQDSENEEVYESEEELQPRVIRKPAYLDDFVTDQESEEEALLHNLAVFCSDSDPTTFDEAVKLEVWRKAMDQEIESIEKNDT</sequence>
<evidence type="ECO:0000313" key="2">
    <source>
        <dbReference type="EMBL" id="MCI44162.1"/>
    </source>
</evidence>
<dbReference type="EMBL" id="LXQA010326877">
    <property type="protein sequence ID" value="MCI44162.1"/>
    <property type="molecule type" value="Genomic_DNA"/>
</dbReference>
<protein>
    <recommendedName>
        <fullName evidence="4">Copia-type polyprotein</fullName>
    </recommendedName>
</protein>
<feature type="compositionally biased region" description="Acidic residues" evidence="1">
    <location>
        <begin position="1"/>
        <end position="20"/>
    </location>
</feature>
<evidence type="ECO:0000313" key="3">
    <source>
        <dbReference type="Proteomes" id="UP000265520"/>
    </source>
</evidence>
<evidence type="ECO:0000256" key="1">
    <source>
        <dbReference type="SAM" id="MobiDB-lite"/>
    </source>
</evidence>
<feature type="region of interest" description="Disordered" evidence="1">
    <location>
        <begin position="1"/>
        <end position="21"/>
    </location>
</feature>
<feature type="non-terminal residue" evidence="2">
    <location>
        <position position="1"/>
    </location>
</feature>